<gene>
    <name evidence="1" type="ORF">Pfra01_000305000</name>
</gene>
<dbReference type="EMBL" id="BSXT01000239">
    <property type="protein sequence ID" value="GMF21879.1"/>
    <property type="molecule type" value="Genomic_DNA"/>
</dbReference>
<accession>A0A9W6TY24</accession>
<organism evidence="1 2">
    <name type="scientific">Phytophthora fragariaefolia</name>
    <dbReference type="NCBI Taxonomy" id="1490495"/>
    <lineage>
        <taxon>Eukaryota</taxon>
        <taxon>Sar</taxon>
        <taxon>Stramenopiles</taxon>
        <taxon>Oomycota</taxon>
        <taxon>Peronosporomycetes</taxon>
        <taxon>Peronosporales</taxon>
        <taxon>Peronosporaceae</taxon>
        <taxon>Phytophthora</taxon>
    </lineage>
</organism>
<protein>
    <submittedName>
        <fullName evidence="1">Unnamed protein product</fullName>
    </submittedName>
</protein>
<dbReference type="OrthoDB" id="124578at2759"/>
<dbReference type="Proteomes" id="UP001165121">
    <property type="component" value="Unassembled WGS sequence"/>
</dbReference>
<evidence type="ECO:0000313" key="2">
    <source>
        <dbReference type="Proteomes" id="UP001165121"/>
    </source>
</evidence>
<proteinExistence type="predicted"/>
<name>A0A9W6TY24_9STRA</name>
<sequence length="246" mass="28500">MDKPSSTFICHMDATYNLNQVNFPVLVMRISDSCRRFHLVAIFVVSQVTEEIYLKALASPRRCYLTPPEYATTNNPVEQFNKVLKRDYTLRQRLKVGTLLRELEKCCVHESTKPQIFRDQPEPSKSIQRRAKQLAKDGVLVLGNLAMDQMDPNVLAGFSLRVHSTCAPRIWSPSRKRTGEYLATTAQKDVNYGRMECVGQPYTGWYVSIQLQHCQCNYWWKFGSCNHLDYAFMETNLLDYQGKRIL</sequence>
<comment type="caution">
    <text evidence="1">The sequence shown here is derived from an EMBL/GenBank/DDBJ whole genome shotgun (WGS) entry which is preliminary data.</text>
</comment>
<keyword evidence="2" id="KW-1185">Reference proteome</keyword>
<evidence type="ECO:0000313" key="1">
    <source>
        <dbReference type="EMBL" id="GMF21879.1"/>
    </source>
</evidence>
<reference evidence="1" key="1">
    <citation type="submission" date="2023-04" db="EMBL/GenBank/DDBJ databases">
        <title>Phytophthora fragariaefolia NBRC 109709.</title>
        <authorList>
            <person name="Ichikawa N."/>
            <person name="Sato H."/>
            <person name="Tonouchi N."/>
        </authorList>
    </citation>
    <scope>NUCLEOTIDE SEQUENCE</scope>
    <source>
        <strain evidence="1">NBRC 109709</strain>
    </source>
</reference>
<dbReference type="AlphaFoldDB" id="A0A9W6TY24"/>